<dbReference type="RefSeq" id="WP_342828341.1">
    <property type="nucleotide sequence ID" value="NZ_JBANDC010000002.1"/>
</dbReference>
<dbReference type="Pfam" id="PF13508">
    <property type="entry name" value="Acetyltransf_7"/>
    <property type="match status" value="1"/>
</dbReference>
<organism evidence="2 3">
    <name type="scientific">Collimonas rhizosphaerae</name>
    <dbReference type="NCBI Taxonomy" id="3126357"/>
    <lineage>
        <taxon>Bacteria</taxon>
        <taxon>Pseudomonadati</taxon>
        <taxon>Pseudomonadota</taxon>
        <taxon>Betaproteobacteria</taxon>
        <taxon>Burkholderiales</taxon>
        <taxon>Oxalobacteraceae</taxon>
        <taxon>Collimonas</taxon>
    </lineage>
</organism>
<dbReference type="Pfam" id="PF18014">
    <property type="entry name" value="Acetyltransf_18"/>
    <property type="match status" value="1"/>
</dbReference>
<keyword evidence="2" id="KW-0808">Transferase</keyword>
<dbReference type="SUPFAM" id="SSF55729">
    <property type="entry name" value="Acyl-CoA N-acyltransferases (Nat)"/>
    <property type="match status" value="1"/>
</dbReference>
<sequence length="287" mass="30901">MKKHIANSNVRYRRFTAEDAAAAHELSLAAGWPHRLADWQFVQRLGTGFVAESKDGVIGTAMCWGHGQEYASLGMVIVPPDCQGQLIRRQLLSHVLTEIGDRTILLSSSPQCRPLYEQLGFTPFGEVRQHQGTVIQSQVALSVPGDRIRPIGASDKIKIAALSSRAAGMPRGTVMAALLESAEGGVIIESYEQMVGCAVLRRFGQGYAIGPVIAPDIARAKALISHWAGSHAGAFMRIDVALAGDMSPWLSGVGLMPVRDVVTMARGEPPLLDKNLHQYAMINQALG</sequence>
<evidence type="ECO:0000313" key="2">
    <source>
        <dbReference type="EMBL" id="MEM4986646.1"/>
    </source>
</evidence>
<keyword evidence="3" id="KW-1185">Reference proteome</keyword>
<dbReference type="InterPro" id="IPR000182">
    <property type="entry name" value="GNAT_dom"/>
</dbReference>
<feature type="domain" description="N-acetyltransferase" evidence="1">
    <location>
        <begin position="10"/>
        <end position="146"/>
    </location>
</feature>
<name>A0ABU9PRM9_9BURK</name>
<reference evidence="2 3" key="1">
    <citation type="submission" date="2024-02" db="EMBL/GenBank/DDBJ databases">
        <title>Draft genome sequence of Collimonas sp. strain H4R21, an effective mineral-weathering bacterial strain isolated from the beech rhizosphere.</title>
        <authorList>
            <person name="Morin E."/>
            <person name="Uroz S."/>
            <person name="Leveau J.H.J."/>
            <person name="Kumar R."/>
            <person name="Rey M.W."/>
            <person name="Pham J."/>
        </authorList>
    </citation>
    <scope>NUCLEOTIDE SEQUENCE [LARGE SCALE GENOMIC DNA]</scope>
    <source>
        <strain evidence="2 3">H4R21</strain>
    </source>
</reference>
<dbReference type="GO" id="GO:0016746">
    <property type="term" value="F:acyltransferase activity"/>
    <property type="evidence" value="ECO:0007669"/>
    <property type="project" value="UniProtKB-KW"/>
</dbReference>
<accession>A0ABU9PRM9</accession>
<protein>
    <submittedName>
        <fullName evidence="2">GNAT family N-acetyltransferase</fullName>
        <ecNumber evidence="2">2.3.1.-</ecNumber>
    </submittedName>
</protein>
<dbReference type="CDD" id="cd04301">
    <property type="entry name" value="NAT_SF"/>
    <property type="match status" value="1"/>
</dbReference>
<evidence type="ECO:0000313" key="3">
    <source>
        <dbReference type="Proteomes" id="UP001495910"/>
    </source>
</evidence>
<dbReference type="PANTHER" id="PTHR47237:SF2">
    <property type="entry name" value="BLL4206 PROTEIN"/>
    <property type="match status" value="1"/>
</dbReference>
<dbReference type="PANTHER" id="PTHR47237">
    <property type="entry name" value="SLL0310 PROTEIN"/>
    <property type="match status" value="1"/>
</dbReference>
<dbReference type="PROSITE" id="PS51186">
    <property type="entry name" value="GNAT"/>
    <property type="match status" value="1"/>
</dbReference>
<dbReference type="InterPro" id="IPR016181">
    <property type="entry name" value="Acyl_CoA_acyltransferase"/>
</dbReference>
<dbReference type="InterPro" id="IPR041496">
    <property type="entry name" value="YitH/HolE_GNAT"/>
</dbReference>
<proteinExistence type="predicted"/>
<dbReference type="InterPro" id="IPR052729">
    <property type="entry name" value="Acyl/Acetyltrans_Enzymes"/>
</dbReference>
<keyword evidence="2" id="KW-0012">Acyltransferase</keyword>
<dbReference type="EC" id="2.3.1.-" evidence="2"/>
<dbReference type="EMBL" id="JBANDC010000002">
    <property type="protein sequence ID" value="MEM4986646.1"/>
    <property type="molecule type" value="Genomic_DNA"/>
</dbReference>
<dbReference type="Gene3D" id="3.40.630.90">
    <property type="match status" value="1"/>
</dbReference>
<dbReference type="Proteomes" id="UP001495910">
    <property type="component" value="Unassembled WGS sequence"/>
</dbReference>
<gene>
    <name evidence="2" type="ORF">V8G57_04500</name>
</gene>
<comment type="caution">
    <text evidence="2">The sequence shown here is derived from an EMBL/GenBank/DDBJ whole genome shotgun (WGS) entry which is preliminary data.</text>
</comment>
<dbReference type="Gene3D" id="3.40.630.30">
    <property type="match status" value="1"/>
</dbReference>
<evidence type="ECO:0000259" key="1">
    <source>
        <dbReference type="PROSITE" id="PS51186"/>
    </source>
</evidence>